<keyword evidence="2" id="KW-1185">Reference proteome</keyword>
<accession>A0AAU9TA07</accession>
<proteinExistence type="predicted"/>
<reference evidence="1" key="1">
    <citation type="submission" date="2022-03" db="EMBL/GenBank/DDBJ databases">
        <authorList>
            <person name="Tunstrom K."/>
        </authorList>
    </citation>
    <scope>NUCLEOTIDE SEQUENCE</scope>
</reference>
<dbReference type="AlphaFoldDB" id="A0AAU9TA07"/>
<evidence type="ECO:0000313" key="1">
    <source>
        <dbReference type="EMBL" id="CAH2083818.1"/>
    </source>
</evidence>
<dbReference type="EMBL" id="CAKOGL010000001">
    <property type="protein sequence ID" value="CAH2083818.1"/>
    <property type="molecule type" value="Genomic_DNA"/>
</dbReference>
<comment type="caution">
    <text evidence="1">The sequence shown here is derived from an EMBL/GenBank/DDBJ whole genome shotgun (WGS) entry which is preliminary data.</text>
</comment>
<dbReference type="Proteomes" id="UP001153954">
    <property type="component" value="Unassembled WGS sequence"/>
</dbReference>
<organism evidence="1 2">
    <name type="scientific">Euphydryas editha</name>
    <name type="common">Edith's checkerspot</name>
    <dbReference type="NCBI Taxonomy" id="104508"/>
    <lineage>
        <taxon>Eukaryota</taxon>
        <taxon>Metazoa</taxon>
        <taxon>Ecdysozoa</taxon>
        <taxon>Arthropoda</taxon>
        <taxon>Hexapoda</taxon>
        <taxon>Insecta</taxon>
        <taxon>Pterygota</taxon>
        <taxon>Neoptera</taxon>
        <taxon>Endopterygota</taxon>
        <taxon>Lepidoptera</taxon>
        <taxon>Glossata</taxon>
        <taxon>Ditrysia</taxon>
        <taxon>Papilionoidea</taxon>
        <taxon>Nymphalidae</taxon>
        <taxon>Nymphalinae</taxon>
        <taxon>Euphydryas</taxon>
    </lineage>
</organism>
<protein>
    <submittedName>
        <fullName evidence="1">Uncharacterized protein</fullName>
    </submittedName>
</protein>
<sequence length="212" mass="23734">MPDPASRGPITNQPAEKRVLDAGVTFEVARAHEPANADHVPLSPEAVQVIETFLEVAERRVKCRGCGAKNAKRLRCTFSNQIKENSTPGSRSRPAEVLDGHTRIARHSLEELKTYWQPVLERVSSAPGPTLKVLNDLKRREVADFAKPWTPITVKEVKASRIDLRTAPGPDGIRSEEWRTVPLTLKAEMFNHWMARFAPTVQDNLHTEYGCP</sequence>
<evidence type="ECO:0000313" key="2">
    <source>
        <dbReference type="Proteomes" id="UP001153954"/>
    </source>
</evidence>
<gene>
    <name evidence="1" type="ORF">EEDITHA_LOCUS447</name>
</gene>
<name>A0AAU9TA07_EUPED</name>